<evidence type="ECO:0000313" key="1">
    <source>
        <dbReference type="EMBL" id="ODN66806.1"/>
    </source>
</evidence>
<dbReference type="Proteomes" id="UP000094379">
    <property type="component" value="Unassembled WGS sequence"/>
</dbReference>
<sequence length="64" mass="7331">MGGFDADKLRKSLSIPSEINLWSVIAIGYPAALDTLTAEQLEQELKARQRRPLSEHFFINRWSD</sequence>
<dbReference type="EMBL" id="MCRI01000013">
    <property type="protein sequence ID" value="ODN66806.1"/>
    <property type="molecule type" value="Genomic_DNA"/>
</dbReference>
<evidence type="ECO:0000313" key="2">
    <source>
        <dbReference type="Proteomes" id="UP000094379"/>
    </source>
</evidence>
<accession>A0A1E3GTC3</accession>
<name>A0A1E3GTC3_9GAMM</name>
<gene>
    <name evidence="1" type="ORF">A9E74_01503</name>
</gene>
<dbReference type="SUPFAM" id="SSF55469">
    <property type="entry name" value="FMN-dependent nitroreductase-like"/>
    <property type="match status" value="1"/>
</dbReference>
<keyword evidence="2" id="KW-1185">Reference proteome</keyword>
<dbReference type="InterPro" id="IPR000415">
    <property type="entry name" value="Nitroreductase-like"/>
</dbReference>
<reference evidence="1 2" key="1">
    <citation type="submission" date="2016-07" db="EMBL/GenBank/DDBJ databases">
        <title>Draft Genome Sequence of Methylophaga muralis Bur 1.</title>
        <authorList>
            <person name="Vasilenko O.V."/>
            <person name="Doronina N.V."/>
            <person name="Shmareva M.N."/>
            <person name="Tarlachkov S.V."/>
            <person name="Mustakhimov I."/>
            <person name="Trotsenko Y.A."/>
        </authorList>
    </citation>
    <scope>NUCLEOTIDE SEQUENCE [LARGE SCALE GENOMIC DNA]</scope>
    <source>
        <strain evidence="1 2">Bur 1</strain>
    </source>
</reference>
<evidence type="ECO:0008006" key="3">
    <source>
        <dbReference type="Google" id="ProtNLM"/>
    </source>
</evidence>
<dbReference type="AlphaFoldDB" id="A0A1E3GTC3"/>
<protein>
    <recommendedName>
        <fullName evidence="3">Nitroreductase family protein</fullName>
    </recommendedName>
</protein>
<proteinExistence type="predicted"/>
<dbReference type="Gene3D" id="3.40.109.10">
    <property type="entry name" value="NADH Oxidase"/>
    <property type="match status" value="1"/>
</dbReference>
<dbReference type="GO" id="GO:0016491">
    <property type="term" value="F:oxidoreductase activity"/>
    <property type="evidence" value="ECO:0007669"/>
    <property type="project" value="InterPro"/>
</dbReference>
<comment type="caution">
    <text evidence="1">The sequence shown here is derived from an EMBL/GenBank/DDBJ whole genome shotgun (WGS) entry which is preliminary data.</text>
</comment>
<dbReference type="STRING" id="291169.A9E74_01503"/>
<organism evidence="1 2">
    <name type="scientific">Methylophaga muralis</name>
    <dbReference type="NCBI Taxonomy" id="291169"/>
    <lineage>
        <taxon>Bacteria</taxon>
        <taxon>Pseudomonadati</taxon>
        <taxon>Pseudomonadota</taxon>
        <taxon>Gammaproteobacteria</taxon>
        <taxon>Thiotrichales</taxon>
        <taxon>Piscirickettsiaceae</taxon>
        <taxon>Methylophaga</taxon>
    </lineage>
</organism>